<dbReference type="Pfam" id="PF03587">
    <property type="entry name" value="EMG1"/>
    <property type="match status" value="1"/>
</dbReference>
<dbReference type="HOGENOM" id="CLU_1527860_0_0_1"/>
<dbReference type="GO" id="GO:0070037">
    <property type="term" value="F:rRNA (pseudouridine) methyltransferase activity"/>
    <property type="evidence" value="ECO:0000318"/>
    <property type="project" value="GO_Central"/>
</dbReference>
<dbReference type="OMA" id="THERFYG"/>
<keyword evidence="6" id="KW-1185">Reference proteome</keyword>
<dbReference type="Proteomes" id="UP000026915">
    <property type="component" value="Chromosome 7"/>
</dbReference>
<evidence type="ECO:0000256" key="2">
    <source>
        <dbReference type="ARBA" id="ARBA00022517"/>
    </source>
</evidence>
<dbReference type="GO" id="GO:0032040">
    <property type="term" value="C:small-subunit processome"/>
    <property type="evidence" value="ECO:0000318"/>
    <property type="project" value="GO_Central"/>
</dbReference>
<protein>
    <submittedName>
        <fullName evidence="5">Nucleolar essential-related-like protein</fullName>
    </submittedName>
</protein>
<dbReference type="InterPro" id="IPR029028">
    <property type="entry name" value="Alpha/beta_knot_MTases"/>
</dbReference>
<dbReference type="GO" id="GO:0005634">
    <property type="term" value="C:nucleus"/>
    <property type="evidence" value="ECO:0000318"/>
    <property type="project" value="GO_Central"/>
</dbReference>
<accession>A0A061FAA2</accession>
<dbReference type="InterPro" id="IPR005304">
    <property type="entry name" value="Rbsml_bgen_MeTrfase_EMG1/NEP1"/>
</dbReference>
<dbReference type="AlphaFoldDB" id="A0A061FAA2"/>
<proteinExistence type="inferred from homology"/>
<keyword evidence="4" id="KW-0694">RNA-binding</keyword>
<dbReference type="EMBL" id="CM001885">
    <property type="protein sequence ID" value="EOY13627.1"/>
    <property type="molecule type" value="Genomic_DNA"/>
</dbReference>
<reference evidence="5 6" key="1">
    <citation type="journal article" date="2013" name="Genome Biol.">
        <title>The genome sequence of the most widely cultivated cacao type and its use to identify candidate genes regulating pod color.</title>
        <authorList>
            <person name="Motamayor J.C."/>
            <person name="Mockaitis K."/>
            <person name="Schmutz J."/>
            <person name="Haiminen N."/>
            <person name="Iii D.L."/>
            <person name="Cornejo O."/>
            <person name="Findley S.D."/>
            <person name="Zheng P."/>
            <person name="Utro F."/>
            <person name="Royaert S."/>
            <person name="Saski C."/>
            <person name="Jenkins J."/>
            <person name="Podicheti R."/>
            <person name="Zhao M."/>
            <person name="Scheffler B.E."/>
            <person name="Stack J.C."/>
            <person name="Feltus F.A."/>
            <person name="Mustiga G.M."/>
            <person name="Amores F."/>
            <person name="Phillips W."/>
            <person name="Marelli J.P."/>
            <person name="May G.D."/>
            <person name="Shapiro H."/>
            <person name="Ma J."/>
            <person name="Bustamante C.D."/>
            <person name="Schnell R.J."/>
            <person name="Main D."/>
            <person name="Gilbert D."/>
            <person name="Parida L."/>
            <person name="Kuhn D.N."/>
        </authorList>
    </citation>
    <scope>NUCLEOTIDE SEQUENCE [LARGE SCALE GENOMIC DNA]</scope>
    <source>
        <strain evidence="6">cv. Matina 1-6</strain>
    </source>
</reference>
<sequence length="176" mass="20497">MAIITKIINNHFHGPWPTWKKVPNDVKELMFTKFQQKLLNSDEDDNFLRKQAKNLGDYRPDIVLVVLKELFDSPLNDNNRVRAIYVKTDDGLLFQVEPLVRIPRTHERFYGIMLELLERKRVRVPETNEVLIQQLDGPLTQYLPSNSLIVVSDYPLSAAYSTALVRIAVANKWELH</sequence>
<dbReference type="InParanoid" id="A0A061FAA2"/>
<dbReference type="STRING" id="3641.A0A061FAA2"/>
<dbReference type="GO" id="GO:0019843">
    <property type="term" value="F:rRNA binding"/>
    <property type="evidence" value="ECO:0000318"/>
    <property type="project" value="GO_Central"/>
</dbReference>
<name>A0A061FAA2_THECC</name>
<dbReference type="SUPFAM" id="SSF75217">
    <property type="entry name" value="alpha/beta knot"/>
    <property type="match status" value="1"/>
</dbReference>
<evidence type="ECO:0000313" key="6">
    <source>
        <dbReference type="Proteomes" id="UP000026915"/>
    </source>
</evidence>
<evidence type="ECO:0000256" key="4">
    <source>
        <dbReference type="ARBA" id="ARBA00022884"/>
    </source>
</evidence>
<evidence type="ECO:0000256" key="1">
    <source>
        <dbReference type="ARBA" id="ARBA00008115"/>
    </source>
</evidence>
<evidence type="ECO:0000313" key="5">
    <source>
        <dbReference type="EMBL" id="EOY13627.1"/>
    </source>
</evidence>
<dbReference type="InterPro" id="IPR029026">
    <property type="entry name" value="tRNA_m1G_MTases_N"/>
</dbReference>
<dbReference type="PANTHER" id="PTHR12636:SF13">
    <property type="entry name" value="RIBOSOMAL RNA SMALL SUBUNIT METHYLTRANSFERASE NEP1-LIKE"/>
    <property type="match status" value="1"/>
</dbReference>
<comment type="similarity">
    <text evidence="1">Belongs to the class IV-like SAM-binding methyltransferase superfamily. RNA methyltransferase NEP1 family.</text>
</comment>
<organism evidence="5 6">
    <name type="scientific">Theobroma cacao</name>
    <name type="common">Cacao</name>
    <name type="synonym">Cocoa</name>
    <dbReference type="NCBI Taxonomy" id="3641"/>
    <lineage>
        <taxon>Eukaryota</taxon>
        <taxon>Viridiplantae</taxon>
        <taxon>Streptophyta</taxon>
        <taxon>Embryophyta</taxon>
        <taxon>Tracheophyta</taxon>
        <taxon>Spermatophyta</taxon>
        <taxon>Magnoliopsida</taxon>
        <taxon>eudicotyledons</taxon>
        <taxon>Gunneridae</taxon>
        <taxon>Pentapetalae</taxon>
        <taxon>rosids</taxon>
        <taxon>malvids</taxon>
        <taxon>Malvales</taxon>
        <taxon>Malvaceae</taxon>
        <taxon>Byttnerioideae</taxon>
        <taxon>Theobroma</taxon>
    </lineage>
</organism>
<dbReference type="Gramene" id="EOY13627">
    <property type="protein sequence ID" value="EOY13627"/>
    <property type="gene ID" value="TCM_032249"/>
</dbReference>
<keyword evidence="2" id="KW-0690">Ribosome biogenesis</keyword>
<gene>
    <name evidence="5" type="ORF">TCM_032249</name>
</gene>
<evidence type="ECO:0000256" key="3">
    <source>
        <dbReference type="ARBA" id="ARBA00022730"/>
    </source>
</evidence>
<dbReference type="GO" id="GO:0070475">
    <property type="term" value="P:rRNA base methylation"/>
    <property type="evidence" value="ECO:0000318"/>
    <property type="project" value="GO_Central"/>
</dbReference>
<dbReference type="PANTHER" id="PTHR12636">
    <property type="entry name" value="NEP1/MRA1"/>
    <property type="match status" value="1"/>
</dbReference>
<dbReference type="Gene3D" id="3.40.1280.10">
    <property type="match status" value="1"/>
</dbReference>
<dbReference type="eggNOG" id="KOG3073">
    <property type="taxonomic scope" value="Eukaryota"/>
</dbReference>
<keyword evidence="3" id="KW-0699">rRNA-binding</keyword>